<evidence type="ECO:0000313" key="2">
    <source>
        <dbReference type="Proteomes" id="UP001151532"/>
    </source>
</evidence>
<organism evidence="1 2">
    <name type="scientific">Salix purpurea</name>
    <name type="common">Purple osier willow</name>
    <dbReference type="NCBI Taxonomy" id="77065"/>
    <lineage>
        <taxon>Eukaryota</taxon>
        <taxon>Viridiplantae</taxon>
        <taxon>Streptophyta</taxon>
        <taxon>Embryophyta</taxon>
        <taxon>Tracheophyta</taxon>
        <taxon>Spermatophyta</taxon>
        <taxon>Magnoliopsida</taxon>
        <taxon>eudicotyledons</taxon>
        <taxon>Gunneridae</taxon>
        <taxon>Pentapetalae</taxon>
        <taxon>rosids</taxon>
        <taxon>fabids</taxon>
        <taxon>Malpighiales</taxon>
        <taxon>Salicaceae</taxon>
        <taxon>Saliceae</taxon>
        <taxon>Salix</taxon>
    </lineage>
</organism>
<keyword evidence="2" id="KW-1185">Reference proteome</keyword>
<dbReference type="Proteomes" id="UP001151532">
    <property type="component" value="Chromosome 18"/>
</dbReference>
<dbReference type="AlphaFoldDB" id="A0A9Q0ZEI1"/>
<accession>A0A9Q0ZEI1</accession>
<sequence>MNRKKHVLLGFTCNKHSFSMLHLSRQSKEIQHETATLLHLVKSSHEIS</sequence>
<reference evidence="1" key="1">
    <citation type="submission" date="2022-11" db="EMBL/GenBank/DDBJ databases">
        <authorList>
            <person name="Hyden B.L."/>
            <person name="Feng K."/>
            <person name="Yates T."/>
            <person name="Jawdy S."/>
            <person name="Smart L.B."/>
            <person name="Muchero W."/>
        </authorList>
    </citation>
    <scope>NUCLEOTIDE SEQUENCE</scope>
    <source>
        <tissue evidence="1">Shoot tip</tissue>
    </source>
</reference>
<reference evidence="1" key="2">
    <citation type="journal article" date="2023" name="Int. J. Mol. Sci.">
        <title>De Novo Assembly and Annotation of 11 Diverse Shrub Willow (Salix) Genomes Reveals Novel Gene Organization in Sex-Linked Regions.</title>
        <authorList>
            <person name="Hyden B."/>
            <person name="Feng K."/>
            <person name="Yates T.B."/>
            <person name="Jawdy S."/>
            <person name="Cereghino C."/>
            <person name="Smart L.B."/>
            <person name="Muchero W."/>
        </authorList>
    </citation>
    <scope>NUCLEOTIDE SEQUENCE</scope>
    <source>
        <tissue evidence="1">Shoot tip</tissue>
    </source>
</reference>
<protein>
    <submittedName>
        <fullName evidence="1">Uncharacterized protein</fullName>
    </submittedName>
</protein>
<gene>
    <name evidence="1" type="ORF">OIU79_002736</name>
</gene>
<comment type="caution">
    <text evidence="1">The sequence shown here is derived from an EMBL/GenBank/DDBJ whole genome shotgun (WGS) entry which is preliminary data.</text>
</comment>
<evidence type="ECO:0000313" key="1">
    <source>
        <dbReference type="EMBL" id="KAJ6731473.1"/>
    </source>
</evidence>
<dbReference type="EMBL" id="JAPFFK010000012">
    <property type="protein sequence ID" value="KAJ6731473.1"/>
    <property type="molecule type" value="Genomic_DNA"/>
</dbReference>
<name>A0A9Q0ZEI1_SALPP</name>
<proteinExistence type="predicted"/>